<protein>
    <submittedName>
        <fullName evidence="1">Uncharacterized protein</fullName>
    </submittedName>
</protein>
<dbReference type="EMBL" id="QLNQ01000021">
    <property type="protein sequence ID" value="RCK65249.1"/>
    <property type="molecule type" value="Genomic_DNA"/>
</dbReference>
<keyword evidence="2" id="KW-1185">Reference proteome</keyword>
<dbReference type="Proteomes" id="UP000253472">
    <property type="component" value="Unassembled WGS sequence"/>
</dbReference>
<dbReference type="STRING" id="5486.A0A367YI30"/>
<organism evidence="1 2">
    <name type="scientific">Candida viswanathii</name>
    <dbReference type="NCBI Taxonomy" id="5486"/>
    <lineage>
        <taxon>Eukaryota</taxon>
        <taxon>Fungi</taxon>
        <taxon>Dikarya</taxon>
        <taxon>Ascomycota</taxon>
        <taxon>Saccharomycotina</taxon>
        <taxon>Pichiomycetes</taxon>
        <taxon>Debaryomycetaceae</taxon>
        <taxon>Candida/Lodderomyces clade</taxon>
        <taxon>Candida</taxon>
    </lineage>
</organism>
<gene>
    <name evidence="1" type="ORF">Cantr_00693</name>
</gene>
<reference evidence="1 2" key="1">
    <citation type="submission" date="2018-06" db="EMBL/GenBank/DDBJ databases">
        <title>Whole genome sequencing of Candida tropicalis (genome annotated by CSBL at Korea University).</title>
        <authorList>
            <person name="Ahn J."/>
        </authorList>
    </citation>
    <scope>NUCLEOTIDE SEQUENCE [LARGE SCALE GENOMIC DNA]</scope>
    <source>
        <strain evidence="1 2">ATCC 20962</strain>
    </source>
</reference>
<proteinExistence type="predicted"/>
<dbReference type="OrthoDB" id="4009323at2759"/>
<name>A0A367YI30_9ASCO</name>
<evidence type="ECO:0000313" key="2">
    <source>
        <dbReference type="Proteomes" id="UP000253472"/>
    </source>
</evidence>
<accession>A0A367YI30</accession>
<sequence length="435" mass="50560">MIAIFQQLLSLTSRLMSYYVDLIKYLSDELKTVLKYSIPSHSSMGPATVPAPPPIETINNYIALINKYKLQMNLLTNCNHVQQIYARLLLIITPGLTEIRNHINTLFALPQPLLKASIVGIFIRTGVEEKVKFLIEENKKPLDRFDNDANRAQDYLDKLNNDITNIPPSSYIIQSVTRFVEELLQEYTLDVPLIEIAMDKLHINYKEEKKLDKLKNSILQRIIEIEVDTSSLSFTESEVKTIDLMEYLTAHIDFIKRLLPLYIRFDRLFRQKLKIDELPVPQAVEIEPLLLQIINPFIENLVIGGTVGLSTEMNYITVFNFVQDLAIELITIKRTYDGFIPKNRPGRYSDDDAFWTTTQSYVENVLRMTYFLQSTSKGNHDISLIMGDLKEEFERFENEAREDFFSLLSFQEIFECDERIVKYQLKKKADKSKSK</sequence>
<comment type="caution">
    <text evidence="1">The sequence shown here is derived from an EMBL/GenBank/DDBJ whole genome shotgun (WGS) entry which is preliminary data.</text>
</comment>
<dbReference type="AlphaFoldDB" id="A0A367YI30"/>
<evidence type="ECO:0000313" key="1">
    <source>
        <dbReference type="EMBL" id="RCK65249.1"/>
    </source>
</evidence>